<sequence>MTKSICIDENGTFKNIEHYIYYKNRRNLTDGIVELIDTKTNVIFKNLTDTIYNEINFINSKKFIDDIVDLNKSNQI</sequence>
<reference evidence="1 2" key="1">
    <citation type="submission" date="2017-12" db="EMBL/GenBank/DDBJ databases">
        <title>Phylogenetic diversity of female urinary microbiome.</title>
        <authorList>
            <person name="Thomas-White K."/>
            <person name="Wolfe A.J."/>
        </authorList>
    </citation>
    <scope>NUCLEOTIDE SEQUENCE [LARGE SCALE GENOMIC DNA]</scope>
    <source>
        <strain evidence="1 2">UMB0112</strain>
    </source>
</reference>
<name>A0A2I1N9D4_9BACT</name>
<evidence type="ECO:0000313" key="1">
    <source>
        <dbReference type="EMBL" id="PKZ28981.1"/>
    </source>
</evidence>
<evidence type="ECO:0000313" key="2">
    <source>
        <dbReference type="Proteomes" id="UP000234639"/>
    </source>
</evidence>
<gene>
    <name evidence="1" type="ORF">CYJ41_05995</name>
</gene>
<dbReference type="Proteomes" id="UP000234639">
    <property type="component" value="Unassembled WGS sequence"/>
</dbReference>
<organism evidence="1 2">
    <name type="scientific">Campylobacter ureolyticus</name>
    <dbReference type="NCBI Taxonomy" id="827"/>
    <lineage>
        <taxon>Bacteria</taxon>
        <taxon>Pseudomonadati</taxon>
        <taxon>Campylobacterota</taxon>
        <taxon>Epsilonproteobacteria</taxon>
        <taxon>Campylobacterales</taxon>
        <taxon>Campylobacteraceae</taxon>
        <taxon>Campylobacter</taxon>
    </lineage>
</organism>
<comment type="caution">
    <text evidence="1">The sequence shown here is derived from an EMBL/GenBank/DDBJ whole genome shotgun (WGS) entry which is preliminary data.</text>
</comment>
<dbReference type="RefSeq" id="WP_101637383.1">
    <property type="nucleotide sequence ID" value="NZ_CAUPEY010000004.1"/>
</dbReference>
<dbReference type="AlphaFoldDB" id="A0A2I1N9D4"/>
<proteinExistence type="predicted"/>
<accession>A0A2I1N9D4</accession>
<protein>
    <submittedName>
        <fullName evidence="1">Uncharacterized protein</fullName>
    </submittedName>
</protein>
<dbReference type="EMBL" id="PKHU01000005">
    <property type="protein sequence ID" value="PKZ28981.1"/>
    <property type="molecule type" value="Genomic_DNA"/>
</dbReference>